<evidence type="ECO:0000313" key="3">
    <source>
        <dbReference type="Proteomes" id="UP000250462"/>
    </source>
</evidence>
<dbReference type="GO" id="GO:0004252">
    <property type="term" value="F:serine-type endopeptidase activity"/>
    <property type="evidence" value="ECO:0007669"/>
    <property type="project" value="InterPro"/>
</dbReference>
<reference evidence="2 3" key="1">
    <citation type="submission" date="2018-06" db="EMBL/GenBank/DDBJ databases">
        <title>Phytoactinopolyspora halophila sp. nov., a novel halophilic actinomycete isolated from a saline soil in China.</title>
        <authorList>
            <person name="Tang S.-K."/>
        </authorList>
    </citation>
    <scope>NUCLEOTIDE SEQUENCE [LARGE SCALE GENOMIC DNA]</scope>
    <source>
        <strain evidence="2 3">YIM 96934</strain>
    </source>
</reference>
<dbReference type="SMART" id="SM00228">
    <property type="entry name" value="PDZ"/>
    <property type="match status" value="1"/>
</dbReference>
<dbReference type="GO" id="GO:0005524">
    <property type="term" value="F:ATP binding"/>
    <property type="evidence" value="ECO:0007669"/>
    <property type="project" value="InterPro"/>
</dbReference>
<dbReference type="Gene3D" id="3.30.230.10">
    <property type="match status" value="1"/>
</dbReference>
<dbReference type="InterPro" id="IPR027065">
    <property type="entry name" value="Lon_Prtase"/>
</dbReference>
<proteinExistence type="predicted"/>
<dbReference type="GO" id="GO:0006508">
    <property type="term" value="P:proteolysis"/>
    <property type="evidence" value="ECO:0007669"/>
    <property type="project" value="InterPro"/>
</dbReference>
<feature type="domain" description="PDZ" evidence="1">
    <location>
        <begin position="117"/>
        <end position="199"/>
    </location>
</feature>
<name>A0A329R5U1_9ACTN</name>
<dbReference type="SUPFAM" id="SSF54211">
    <property type="entry name" value="Ribosomal protein S5 domain 2-like"/>
    <property type="match status" value="1"/>
</dbReference>
<dbReference type="PROSITE" id="PS50106">
    <property type="entry name" value="PDZ"/>
    <property type="match status" value="1"/>
</dbReference>
<dbReference type="Gene3D" id="2.30.42.10">
    <property type="match status" value="1"/>
</dbReference>
<dbReference type="InterPro" id="IPR020568">
    <property type="entry name" value="Ribosomal_Su5_D2-typ_SF"/>
</dbReference>
<organism evidence="2 3">
    <name type="scientific">Phytoactinopolyspora halophila</name>
    <dbReference type="NCBI Taxonomy" id="1981511"/>
    <lineage>
        <taxon>Bacteria</taxon>
        <taxon>Bacillati</taxon>
        <taxon>Actinomycetota</taxon>
        <taxon>Actinomycetes</taxon>
        <taxon>Jiangellales</taxon>
        <taxon>Jiangellaceae</taxon>
        <taxon>Phytoactinopolyspora</taxon>
    </lineage>
</organism>
<dbReference type="Pfam" id="PF13180">
    <property type="entry name" value="PDZ_2"/>
    <property type="match status" value="1"/>
</dbReference>
<protein>
    <submittedName>
        <fullName evidence="2">PDZ/DHR/GLGF domain-containing protein</fullName>
    </submittedName>
</protein>
<dbReference type="EMBL" id="QMIG01000001">
    <property type="protein sequence ID" value="RAW18802.1"/>
    <property type="molecule type" value="Genomic_DNA"/>
</dbReference>
<dbReference type="GO" id="GO:0030163">
    <property type="term" value="P:protein catabolic process"/>
    <property type="evidence" value="ECO:0007669"/>
    <property type="project" value="InterPro"/>
</dbReference>
<dbReference type="Pfam" id="PF05362">
    <property type="entry name" value="Lon_C"/>
    <property type="match status" value="1"/>
</dbReference>
<dbReference type="PANTHER" id="PTHR10046">
    <property type="entry name" value="ATP DEPENDENT LON PROTEASE FAMILY MEMBER"/>
    <property type="match status" value="1"/>
</dbReference>
<gene>
    <name evidence="2" type="ORF">DPM12_01690</name>
</gene>
<evidence type="ECO:0000259" key="1">
    <source>
        <dbReference type="PROSITE" id="PS50106"/>
    </source>
</evidence>
<comment type="caution">
    <text evidence="2">The sequence shown here is derived from an EMBL/GenBank/DDBJ whole genome shotgun (WGS) entry which is preliminary data.</text>
</comment>
<dbReference type="InterPro" id="IPR001478">
    <property type="entry name" value="PDZ"/>
</dbReference>
<dbReference type="Proteomes" id="UP000250462">
    <property type="component" value="Unassembled WGS sequence"/>
</dbReference>
<dbReference type="OrthoDB" id="2356897at2"/>
<accession>A0A329R5U1</accession>
<keyword evidence="3" id="KW-1185">Reference proteome</keyword>
<evidence type="ECO:0000313" key="2">
    <source>
        <dbReference type="EMBL" id="RAW18802.1"/>
    </source>
</evidence>
<dbReference type="RefSeq" id="WP_112256514.1">
    <property type="nucleotide sequence ID" value="NZ_QMIG01000001.1"/>
</dbReference>
<dbReference type="AlphaFoldDB" id="A0A329R5U1"/>
<dbReference type="SUPFAM" id="SSF50156">
    <property type="entry name" value="PDZ domain-like"/>
    <property type="match status" value="1"/>
</dbReference>
<dbReference type="InterPro" id="IPR008269">
    <property type="entry name" value="Lon_proteolytic"/>
</dbReference>
<dbReference type="InterPro" id="IPR014721">
    <property type="entry name" value="Ribsml_uS5_D2-typ_fold_subgr"/>
</dbReference>
<sequence>MTRRSITLSVAGALVVALLAIASLFPVPYVVYTPGWLENTLAEKDGSPVVQVADEDVPTYDTDGQLDLTTVAVTSADTELDLLTVLHAWFDDERAVVPRNVVYREDETAEESREQSARQLARSQEAAKVAALRHLDYEVSEELVVAVVFDGMPADGVLEPGDVIVEVDGMTVDEPEEVAEIVEDREPGDTVDLAIRRDGEERSVTAETVPAEDDGRPVVGFAPDRGYELPFEVSIGIDERIGGPSAGVVFALAIYDRLTEEPLIDGNHVAGSGEISGDGEIGSVGGLQQKIAAASNAGAELFLAPRGNCAEATEANSGDMRIVPVDTLTDAIEAVDAFTDDPNVQLPACQ</sequence>
<dbReference type="InterPro" id="IPR036034">
    <property type="entry name" value="PDZ_sf"/>
</dbReference>
<dbReference type="GO" id="GO:0004176">
    <property type="term" value="F:ATP-dependent peptidase activity"/>
    <property type="evidence" value="ECO:0007669"/>
    <property type="project" value="InterPro"/>
</dbReference>